<dbReference type="CDD" id="cd01822">
    <property type="entry name" value="Lysophospholipase_L1_like"/>
    <property type="match status" value="1"/>
</dbReference>
<reference evidence="2" key="1">
    <citation type="submission" date="2019-02" db="EMBL/GenBank/DDBJ databases">
        <authorList>
            <person name="Li S.-H."/>
        </authorList>
    </citation>
    <scope>NUCLEOTIDE SEQUENCE</scope>
    <source>
        <strain evidence="2">IMCC11814</strain>
    </source>
</reference>
<dbReference type="InterPro" id="IPR013830">
    <property type="entry name" value="SGNH_hydro"/>
</dbReference>
<dbReference type="InterPro" id="IPR036514">
    <property type="entry name" value="SGNH_hydro_sf"/>
</dbReference>
<sequence>MEHIDRWTLLVLGDSISASYGLELTQGWVAGLERALRETYSDCTVINASVFGATTADGLKLLPELLEKYRPNLIVVELGGNDVLRASPLPSLKENLSRLVDTSQQGGALVVLAPAEALGEHGGRYAAGVRKVFREIAESFSCVLAPFILENVYREPDLMQDDGIHPNAAAQAQMVQTMLPSIFSAMDGRT</sequence>
<dbReference type="PANTHER" id="PTHR30383">
    <property type="entry name" value="THIOESTERASE 1/PROTEASE 1/LYSOPHOSPHOLIPASE L1"/>
    <property type="match status" value="1"/>
</dbReference>
<organism evidence="2 3">
    <name type="scientific">Candidatus Marimicrobium litorale</name>
    <dbReference type="NCBI Taxonomy" id="2518991"/>
    <lineage>
        <taxon>Bacteria</taxon>
        <taxon>Pseudomonadati</taxon>
        <taxon>Pseudomonadota</taxon>
        <taxon>Gammaproteobacteria</taxon>
        <taxon>Cellvibrionales</taxon>
        <taxon>Halieaceae</taxon>
        <taxon>Marimicrobium</taxon>
    </lineage>
</organism>
<protein>
    <submittedName>
        <fullName evidence="2">Arylesterase</fullName>
    </submittedName>
</protein>
<keyword evidence="3" id="KW-1185">Reference proteome</keyword>
<dbReference type="Proteomes" id="UP001143304">
    <property type="component" value="Unassembled WGS sequence"/>
</dbReference>
<dbReference type="InterPro" id="IPR051532">
    <property type="entry name" value="Ester_Hydrolysis_Enzymes"/>
</dbReference>
<dbReference type="RefSeq" id="WP_279250556.1">
    <property type="nucleotide sequence ID" value="NZ_SHNO01000001.1"/>
</dbReference>
<evidence type="ECO:0000313" key="2">
    <source>
        <dbReference type="EMBL" id="MCX2978863.1"/>
    </source>
</evidence>
<dbReference type="EMBL" id="SHNO01000001">
    <property type="protein sequence ID" value="MCX2978863.1"/>
    <property type="molecule type" value="Genomic_DNA"/>
</dbReference>
<dbReference type="SUPFAM" id="SSF52266">
    <property type="entry name" value="SGNH hydrolase"/>
    <property type="match status" value="1"/>
</dbReference>
<dbReference type="PANTHER" id="PTHR30383:SF24">
    <property type="entry name" value="THIOESTERASE 1_PROTEASE 1_LYSOPHOSPHOLIPASE L1"/>
    <property type="match status" value="1"/>
</dbReference>
<dbReference type="Gene3D" id="3.40.50.1110">
    <property type="entry name" value="SGNH hydrolase"/>
    <property type="match status" value="1"/>
</dbReference>
<proteinExistence type="predicted"/>
<evidence type="ECO:0000313" key="3">
    <source>
        <dbReference type="Proteomes" id="UP001143304"/>
    </source>
</evidence>
<comment type="caution">
    <text evidence="2">The sequence shown here is derived from an EMBL/GenBank/DDBJ whole genome shotgun (WGS) entry which is preliminary data.</text>
</comment>
<evidence type="ECO:0000259" key="1">
    <source>
        <dbReference type="Pfam" id="PF13472"/>
    </source>
</evidence>
<accession>A0ABT3T9A2</accession>
<dbReference type="Pfam" id="PF13472">
    <property type="entry name" value="Lipase_GDSL_2"/>
    <property type="match status" value="1"/>
</dbReference>
<gene>
    <name evidence="2" type="ORF">EYC82_16005</name>
</gene>
<name>A0ABT3T9A2_9GAMM</name>
<feature type="domain" description="SGNH hydrolase-type esterase" evidence="1">
    <location>
        <begin position="11"/>
        <end position="172"/>
    </location>
</feature>